<evidence type="ECO:0000313" key="15">
    <source>
        <dbReference type="Proteomes" id="UP000242561"/>
    </source>
</evidence>
<dbReference type="PROSITE" id="PS50109">
    <property type="entry name" value="HIS_KIN"/>
    <property type="match status" value="1"/>
</dbReference>
<dbReference type="SMART" id="SM00388">
    <property type="entry name" value="HisKA"/>
    <property type="match status" value="1"/>
</dbReference>
<dbReference type="PANTHER" id="PTHR45436:SF5">
    <property type="entry name" value="SENSOR HISTIDINE KINASE TRCS"/>
    <property type="match status" value="1"/>
</dbReference>
<dbReference type="PROSITE" id="PS50885">
    <property type="entry name" value="HAMP"/>
    <property type="match status" value="1"/>
</dbReference>
<dbReference type="SUPFAM" id="SSF55874">
    <property type="entry name" value="ATPase domain of HSP90 chaperone/DNA topoisomerase II/histidine kinase"/>
    <property type="match status" value="1"/>
</dbReference>
<dbReference type="CDD" id="cd06225">
    <property type="entry name" value="HAMP"/>
    <property type="match status" value="1"/>
</dbReference>
<dbReference type="EC" id="2.7.13.3" evidence="3"/>
<dbReference type="InterPro" id="IPR004358">
    <property type="entry name" value="Sig_transdc_His_kin-like_C"/>
</dbReference>
<feature type="domain" description="Histidine kinase" evidence="12">
    <location>
        <begin position="310"/>
        <end position="532"/>
    </location>
</feature>
<comment type="subcellular location">
    <subcellularLocation>
        <location evidence="2">Membrane</location>
    </subcellularLocation>
</comment>
<dbReference type="InterPro" id="IPR036890">
    <property type="entry name" value="HATPase_C_sf"/>
</dbReference>
<evidence type="ECO:0000256" key="1">
    <source>
        <dbReference type="ARBA" id="ARBA00000085"/>
    </source>
</evidence>
<accession>A0A1L3JCH4</accession>
<comment type="catalytic activity">
    <reaction evidence="1">
        <text>ATP + protein L-histidine = ADP + protein N-phospho-L-histidine.</text>
        <dbReference type="EC" id="2.7.13.3"/>
    </reaction>
</comment>
<dbReference type="InterPro" id="IPR036097">
    <property type="entry name" value="HisK_dim/P_sf"/>
</dbReference>
<dbReference type="AlphaFoldDB" id="A0A1L3JCH4"/>
<organism evidence="14 15">
    <name type="scientific">Sphingorhabdus lutea</name>
    <dbReference type="NCBI Taxonomy" id="1913578"/>
    <lineage>
        <taxon>Bacteria</taxon>
        <taxon>Pseudomonadati</taxon>
        <taxon>Pseudomonadota</taxon>
        <taxon>Alphaproteobacteria</taxon>
        <taxon>Sphingomonadales</taxon>
        <taxon>Sphingomonadaceae</taxon>
        <taxon>Sphingorhabdus</taxon>
    </lineage>
</organism>
<dbReference type="CDD" id="cd00075">
    <property type="entry name" value="HATPase"/>
    <property type="match status" value="1"/>
</dbReference>
<dbReference type="Pfam" id="PF00512">
    <property type="entry name" value="HisKA"/>
    <property type="match status" value="1"/>
</dbReference>
<dbReference type="SMART" id="SM00387">
    <property type="entry name" value="HATPase_c"/>
    <property type="match status" value="1"/>
</dbReference>
<keyword evidence="15" id="KW-1185">Reference proteome</keyword>
<evidence type="ECO:0000256" key="9">
    <source>
        <dbReference type="ARBA" id="ARBA00023012"/>
    </source>
</evidence>
<dbReference type="Pfam" id="PF02518">
    <property type="entry name" value="HATPase_c"/>
    <property type="match status" value="1"/>
</dbReference>
<evidence type="ECO:0000256" key="6">
    <source>
        <dbReference type="ARBA" id="ARBA00022692"/>
    </source>
</evidence>
<dbReference type="OrthoDB" id="9805942at2"/>
<keyword evidence="9" id="KW-0902">Two-component regulatory system</keyword>
<dbReference type="Gene3D" id="1.10.287.130">
    <property type="match status" value="1"/>
</dbReference>
<dbReference type="Gene3D" id="3.30.565.10">
    <property type="entry name" value="Histidine kinase-like ATPase, C-terminal domain"/>
    <property type="match status" value="1"/>
</dbReference>
<dbReference type="InterPro" id="IPR005467">
    <property type="entry name" value="His_kinase_dom"/>
</dbReference>
<feature type="transmembrane region" description="Helical" evidence="11">
    <location>
        <begin position="28"/>
        <end position="50"/>
    </location>
</feature>
<evidence type="ECO:0000259" key="13">
    <source>
        <dbReference type="PROSITE" id="PS50885"/>
    </source>
</evidence>
<dbReference type="RefSeq" id="WP_072559473.1">
    <property type="nucleotide sequence ID" value="NZ_CP018154.1"/>
</dbReference>
<evidence type="ECO:0000256" key="8">
    <source>
        <dbReference type="ARBA" id="ARBA00022989"/>
    </source>
</evidence>
<evidence type="ECO:0000256" key="3">
    <source>
        <dbReference type="ARBA" id="ARBA00012438"/>
    </source>
</evidence>
<keyword evidence="7" id="KW-0418">Kinase</keyword>
<reference evidence="14 15" key="1">
    <citation type="submission" date="2016-11" db="EMBL/GenBank/DDBJ databases">
        <title>Sphingorhabdus sp. LPB0140, isolated from marine environment.</title>
        <authorList>
            <person name="Kim E."/>
            <person name="Yi H."/>
        </authorList>
    </citation>
    <scope>NUCLEOTIDE SEQUENCE [LARGE SCALE GENOMIC DNA]</scope>
    <source>
        <strain evidence="14 15">LPB0140</strain>
    </source>
</reference>
<keyword evidence="5" id="KW-0808">Transferase</keyword>
<dbReference type="SMART" id="SM00304">
    <property type="entry name" value="HAMP"/>
    <property type="match status" value="1"/>
</dbReference>
<dbReference type="PANTHER" id="PTHR45436">
    <property type="entry name" value="SENSOR HISTIDINE KINASE YKOH"/>
    <property type="match status" value="1"/>
</dbReference>
<protein>
    <recommendedName>
        <fullName evidence="3">histidine kinase</fullName>
        <ecNumber evidence="3">2.7.13.3</ecNumber>
    </recommendedName>
</protein>
<sequence>MARDIVLRKIDKDDPPELNLGWSRNISLTWRIMAVNAVTLLLFAAGLLLLDNFRTELLIKRQEISRNYIKNIAFTLPKLDENEQRQYLQKFGETNELRIRFYDKNGRKNFDSFAEFGPSYEERNPDDENFNKRAARQMDIIIDWLILAKPLPLYIMDRDENISSWPYLLARQKNGQNLYIRTQARYAPDRTPVILAGSYLPKQQKFIHLTLNARDIRTSVRAERFNIGMFILLMLGFAILLSLFLARTIVRPLRYLAHAATKVKFGRAFDIDLPRLPSRRDEIGMLARALADMNESLRNRLDATEAFAADVAHEIKNPLASLRSAIEGMNNIKDADLQRQLLDIAMDDVMRMDRLITDISEASRVDSLLARTDFEEIDVGDLISYILNERKQRADHLDQHNIKFAFARPRKNVAIIKGDEARLFRAIDNIIDNAISFSPHNGLIEIRATRTETAIIIQIIDEGPGVPVHLRQEIFTRFHSIRNDKEEFGKHSGLGLAIASAIIKGHRGTISVHDRDDHKNGANFVIKLPPIENLDSDNKDEDA</sequence>
<dbReference type="PRINTS" id="PR00344">
    <property type="entry name" value="BCTRLSENSOR"/>
</dbReference>
<dbReference type="InterPro" id="IPR003661">
    <property type="entry name" value="HisK_dim/P_dom"/>
</dbReference>
<dbReference type="InterPro" id="IPR003594">
    <property type="entry name" value="HATPase_dom"/>
</dbReference>
<dbReference type="EMBL" id="CP018154">
    <property type="protein sequence ID" value="APG62824.1"/>
    <property type="molecule type" value="Genomic_DNA"/>
</dbReference>
<name>A0A1L3JCH4_9SPHN</name>
<evidence type="ECO:0000256" key="7">
    <source>
        <dbReference type="ARBA" id="ARBA00022777"/>
    </source>
</evidence>
<proteinExistence type="predicted"/>
<feature type="domain" description="HAMP" evidence="13">
    <location>
        <begin position="247"/>
        <end position="302"/>
    </location>
</feature>
<dbReference type="Gene3D" id="6.10.340.10">
    <property type="match status" value="1"/>
</dbReference>
<dbReference type="SUPFAM" id="SSF47384">
    <property type="entry name" value="Homodimeric domain of signal transducing histidine kinase"/>
    <property type="match status" value="1"/>
</dbReference>
<gene>
    <name evidence="14" type="ORF">LPB140_08510</name>
</gene>
<evidence type="ECO:0000256" key="4">
    <source>
        <dbReference type="ARBA" id="ARBA00022553"/>
    </source>
</evidence>
<dbReference type="STRING" id="1913578.LPB140_08510"/>
<dbReference type="InterPro" id="IPR050428">
    <property type="entry name" value="TCS_sensor_his_kinase"/>
</dbReference>
<dbReference type="CDD" id="cd00082">
    <property type="entry name" value="HisKA"/>
    <property type="match status" value="1"/>
</dbReference>
<keyword evidence="6 11" id="KW-0812">Transmembrane</keyword>
<dbReference type="Pfam" id="PF00672">
    <property type="entry name" value="HAMP"/>
    <property type="match status" value="1"/>
</dbReference>
<evidence type="ECO:0000256" key="5">
    <source>
        <dbReference type="ARBA" id="ARBA00022679"/>
    </source>
</evidence>
<keyword evidence="10 11" id="KW-0472">Membrane</keyword>
<dbReference type="GO" id="GO:0016020">
    <property type="term" value="C:membrane"/>
    <property type="evidence" value="ECO:0007669"/>
    <property type="project" value="UniProtKB-SubCell"/>
</dbReference>
<keyword evidence="8 11" id="KW-1133">Transmembrane helix</keyword>
<evidence type="ECO:0000256" key="10">
    <source>
        <dbReference type="ARBA" id="ARBA00023136"/>
    </source>
</evidence>
<dbReference type="Proteomes" id="UP000242561">
    <property type="component" value="Chromosome"/>
</dbReference>
<dbReference type="GO" id="GO:0000155">
    <property type="term" value="F:phosphorelay sensor kinase activity"/>
    <property type="evidence" value="ECO:0007669"/>
    <property type="project" value="InterPro"/>
</dbReference>
<evidence type="ECO:0000259" key="12">
    <source>
        <dbReference type="PROSITE" id="PS50109"/>
    </source>
</evidence>
<evidence type="ECO:0000313" key="14">
    <source>
        <dbReference type="EMBL" id="APG62824.1"/>
    </source>
</evidence>
<evidence type="ECO:0000256" key="2">
    <source>
        <dbReference type="ARBA" id="ARBA00004370"/>
    </source>
</evidence>
<dbReference type="SUPFAM" id="SSF158472">
    <property type="entry name" value="HAMP domain-like"/>
    <property type="match status" value="1"/>
</dbReference>
<evidence type="ECO:0000256" key="11">
    <source>
        <dbReference type="SAM" id="Phobius"/>
    </source>
</evidence>
<dbReference type="InterPro" id="IPR003660">
    <property type="entry name" value="HAMP_dom"/>
</dbReference>
<feature type="transmembrane region" description="Helical" evidence="11">
    <location>
        <begin position="227"/>
        <end position="246"/>
    </location>
</feature>
<keyword evidence="4" id="KW-0597">Phosphoprotein</keyword>
<dbReference type="KEGG" id="sphl:LPB140_08510"/>